<evidence type="ECO:0000313" key="2">
    <source>
        <dbReference type="EMBL" id="MCQ4332409.1"/>
    </source>
</evidence>
<organism evidence="2 3">
    <name type="scientific">Natronomonas aquatica</name>
    <dbReference type="NCBI Taxonomy" id="2841590"/>
    <lineage>
        <taxon>Archaea</taxon>
        <taxon>Methanobacteriati</taxon>
        <taxon>Methanobacteriota</taxon>
        <taxon>Stenosarchaea group</taxon>
        <taxon>Halobacteria</taxon>
        <taxon>Halobacteriales</taxon>
        <taxon>Natronomonadaceae</taxon>
        <taxon>Natronomonas</taxon>
    </lineage>
</organism>
<comment type="caution">
    <text evidence="2">The sequence shown here is derived from an EMBL/GenBank/DDBJ whole genome shotgun (WGS) entry which is preliminary data.</text>
</comment>
<dbReference type="Proteomes" id="UP001139494">
    <property type="component" value="Unassembled WGS sequence"/>
</dbReference>
<evidence type="ECO:0000256" key="1">
    <source>
        <dbReference type="SAM" id="MobiDB-lite"/>
    </source>
</evidence>
<dbReference type="EMBL" id="JAHLKM010000002">
    <property type="protein sequence ID" value="MCQ4332409.1"/>
    <property type="molecule type" value="Genomic_DNA"/>
</dbReference>
<keyword evidence="3" id="KW-1185">Reference proteome</keyword>
<accession>A0A9R1CRL8</accession>
<evidence type="ECO:0000313" key="3">
    <source>
        <dbReference type="Proteomes" id="UP001139494"/>
    </source>
</evidence>
<proteinExistence type="predicted"/>
<dbReference type="AlphaFoldDB" id="A0A9R1CRL8"/>
<sequence>MSESAVPVAEHERNGSIRDPASPRRRGRDPIRPVILGIITEGYHG</sequence>
<protein>
    <submittedName>
        <fullName evidence="2">Uncharacterized protein</fullName>
    </submittedName>
</protein>
<name>A0A9R1CRL8_9EURY</name>
<dbReference type="RefSeq" id="WP_256028330.1">
    <property type="nucleotide sequence ID" value="NZ_JAHLKM010000002.1"/>
</dbReference>
<reference evidence="2" key="1">
    <citation type="journal article" date="2023" name="Front. Microbiol.">
        <title>Genomic-based phylogenetic and metabolic analyses of the genus Natronomonas, and description of Natronomonas aquatica sp. nov.</title>
        <authorList>
            <person name="Garcia-Roldan A."/>
            <person name="Duran-Viseras A."/>
            <person name="de la Haba R.R."/>
            <person name="Corral P."/>
            <person name="Sanchez-Porro C."/>
            <person name="Ventosa A."/>
        </authorList>
    </citation>
    <scope>NUCLEOTIDE SEQUENCE</scope>
    <source>
        <strain evidence="2">F2-12</strain>
    </source>
</reference>
<feature type="region of interest" description="Disordered" evidence="1">
    <location>
        <begin position="1"/>
        <end position="30"/>
    </location>
</feature>
<gene>
    <name evidence="2" type="ORF">KM295_02685</name>
</gene>